<dbReference type="InterPro" id="IPR005495">
    <property type="entry name" value="LptG/LptF_permease"/>
</dbReference>
<comment type="subcellular location">
    <subcellularLocation>
        <location evidence="1">Cell membrane</location>
        <topology evidence="1">Multi-pass membrane protein</topology>
    </subcellularLocation>
</comment>
<evidence type="ECO:0000256" key="1">
    <source>
        <dbReference type="ARBA" id="ARBA00004651"/>
    </source>
</evidence>
<feature type="transmembrane region" description="Helical" evidence="6">
    <location>
        <begin position="301"/>
        <end position="318"/>
    </location>
</feature>
<keyword evidence="8" id="KW-1185">Reference proteome</keyword>
<evidence type="ECO:0000256" key="6">
    <source>
        <dbReference type="SAM" id="Phobius"/>
    </source>
</evidence>
<gene>
    <name evidence="7" type="primary">lptG</name>
    <name evidence="7" type="ORF">H1D41_10885</name>
</gene>
<evidence type="ECO:0000256" key="4">
    <source>
        <dbReference type="ARBA" id="ARBA00022989"/>
    </source>
</evidence>
<feature type="transmembrane region" description="Helical" evidence="6">
    <location>
        <begin position="59"/>
        <end position="79"/>
    </location>
</feature>
<dbReference type="GO" id="GO:0043190">
    <property type="term" value="C:ATP-binding cassette (ABC) transporter complex"/>
    <property type="evidence" value="ECO:0007669"/>
    <property type="project" value="InterPro"/>
</dbReference>
<organism evidence="7 8">
    <name type="scientific">Halocynthiibacter styelae</name>
    <dbReference type="NCBI Taxonomy" id="2761955"/>
    <lineage>
        <taxon>Bacteria</taxon>
        <taxon>Pseudomonadati</taxon>
        <taxon>Pseudomonadota</taxon>
        <taxon>Alphaproteobacteria</taxon>
        <taxon>Rhodobacterales</taxon>
        <taxon>Paracoccaceae</taxon>
        <taxon>Halocynthiibacter</taxon>
    </lineage>
</organism>
<reference evidence="7" key="1">
    <citation type="submission" date="2020-10" db="EMBL/GenBank/DDBJ databases">
        <title>Paenihalocynthiibacter styelae gen. nov., sp. nov., isolated from stalked sea squirt Styela clava.</title>
        <authorList>
            <person name="Kim Y.-O."/>
            <person name="Yoon J.-H."/>
        </authorList>
    </citation>
    <scope>NUCLEOTIDE SEQUENCE</scope>
    <source>
        <strain evidence="7">MYP1-1</strain>
    </source>
</reference>
<evidence type="ECO:0000256" key="3">
    <source>
        <dbReference type="ARBA" id="ARBA00022692"/>
    </source>
</evidence>
<feature type="transmembrane region" description="Helical" evidence="6">
    <location>
        <begin position="330"/>
        <end position="347"/>
    </location>
</feature>
<feature type="transmembrane region" description="Helical" evidence="6">
    <location>
        <begin position="12"/>
        <end position="32"/>
    </location>
</feature>
<keyword evidence="4 6" id="KW-1133">Transmembrane helix</keyword>
<accession>A0A8J7ID73</accession>
<feature type="transmembrane region" description="Helical" evidence="6">
    <location>
        <begin position="359"/>
        <end position="379"/>
    </location>
</feature>
<keyword evidence="3 6" id="KW-0812">Transmembrane</keyword>
<protein>
    <submittedName>
        <fullName evidence="7">LPS export ABC transporter permease LptG</fullName>
    </submittedName>
</protein>
<sequence>MKLHLYFARRFLITFTAVFFVFLGILLLVDVAEQLRKFGDLNLAFSEVLSLSLLNIPATLYQILPLITILATLALFLGLARSSELVVTRAAGRSALRSLVAPVVSIFLIGAVAVSVLNPIVAATSGEYENRVSVLRSGATSALSISDEGLWLRQGNPDVLPGETSETMDPATPRQTVIHAQEASLGGTQLREVSFISFNAQGLPLERIEAESAILENGSWLLTHAKIWPLSRTSGLTVNPERDASEHSEITLATTLTEEQIRDSFADPSAIGIWELPGFITQLENAGFAARAHSVFLHTELALPLMLVAMVLIGAGFTMRHTRLGQTGPMVLMAILLGFALFFLRNFSRVLGENGNIPIELAAWAPPLVAIMLAMGLLLHMEDG</sequence>
<dbReference type="Proteomes" id="UP000640583">
    <property type="component" value="Unassembled WGS sequence"/>
</dbReference>
<keyword evidence="5 6" id="KW-0472">Membrane</keyword>
<dbReference type="EMBL" id="JADCKQ010000007">
    <property type="protein sequence ID" value="MBI1494143.1"/>
    <property type="molecule type" value="Genomic_DNA"/>
</dbReference>
<dbReference type="GO" id="GO:0055085">
    <property type="term" value="P:transmembrane transport"/>
    <property type="evidence" value="ECO:0007669"/>
    <property type="project" value="InterPro"/>
</dbReference>
<dbReference type="AlphaFoldDB" id="A0A8J7ID73"/>
<dbReference type="RefSeq" id="WP_228848931.1">
    <property type="nucleotide sequence ID" value="NZ_JADCKQ010000007.1"/>
</dbReference>
<evidence type="ECO:0000256" key="5">
    <source>
        <dbReference type="ARBA" id="ARBA00023136"/>
    </source>
</evidence>
<keyword evidence="2" id="KW-1003">Cell membrane</keyword>
<dbReference type="PANTHER" id="PTHR33529:SF2">
    <property type="entry name" value="LIPOPOLYSACCHARIDE EXPORT SYSTEM PERMEASE PROTEIN LPTG"/>
    <property type="match status" value="1"/>
</dbReference>
<evidence type="ECO:0000313" key="7">
    <source>
        <dbReference type="EMBL" id="MBI1494143.1"/>
    </source>
</evidence>
<dbReference type="GO" id="GO:0015920">
    <property type="term" value="P:lipopolysaccharide transport"/>
    <property type="evidence" value="ECO:0007669"/>
    <property type="project" value="TreeGrafter"/>
</dbReference>
<evidence type="ECO:0000313" key="8">
    <source>
        <dbReference type="Proteomes" id="UP000640583"/>
    </source>
</evidence>
<proteinExistence type="predicted"/>
<name>A0A8J7ID73_9RHOB</name>
<dbReference type="Pfam" id="PF03739">
    <property type="entry name" value="LptF_LptG"/>
    <property type="match status" value="1"/>
</dbReference>
<dbReference type="NCBIfam" id="TIGR04408">
    <property type="entry name" value="LptG_lptG"/>
    <property type="match status" value="1"/>
</dbReference>
<feature type="transmembrane region" description="Helical" evidence="6">
    <location>
        <begin position="99"/>
        <end position="121"/>
    </location>
</feature>
<comment type="caution">
    <text evidence="7">The sequence shown here is derived from an EMBL/GenBank/DDBJ whole genome shotgun (WGS) entry which is preliminary data.</text>
</comment>
<dbReference type="InterPro" id="IPR030923">
    <property type="entry name" value="LptG"/>
</dbReference>
<evidence type="ECO:0000256" key="2">
    <source>
        <dbReference type="ARBA" id="ARBA00022475"/>
    </source>
</evidence>
<dbReference type="PANTHER" id="PTHR33529">
    <property type="entry name" value="SLR0882 PROTEIN-RELATED"/>
    <property type="match status" value="1"/>
</dbReference>